<keyword evidence="4" id="KW-1185">Reference proteome</keyword>
<dbReference type="PANTHER" id="PTHR30160">
    <property type="entry name" value="TETRAACYLDISACCHARIDE 4'-KINASE-RELATED"/>
    <property type="match status" value="1"/>
</dbReference>
<dbReference type="RefSeq" id="WP_225249964.1">
    <property type="nucleotide sequence ID" value="NZ_JAIWIU010000037.1"/>
</dbReference>
<dbReference type="Pfam" id="PF01075">
    <property type="entry name" value="Glyco_transf_9"/>
    <property type="match status" value="1"/>
</dbReference>
<dbReference type="InterPro" id="IPR051199">
    <property type="entry name" value="LPS_LOS_Heptosyltrfase"/>
</dbReference>
<gene>
    <name evidence="3" type="ORF">LDJ79_06270</name>
</gene>
<comment type="caution">
    <text evidence="3">The sequence shown here is derived from an EMBL/GenBank/DDBJ whole genome shotgun (WGS) entry which is preliminary data.</text>
</comment>
<dbReference type="Gene3D" id="3.40.50.2000">
    <property type="entry name" value="Glycogen Phosphorylase B"/>
    <property type="match status" value="1"/>
</dbReference>
<evidence type="ECO:0000256" key="2">
    <source>
        <dbReference type="ARBA" id="ARBA00022679"/>
    </source>
</evidence>
<organism evidence="3 4">
    <name type="scientific">Vibrio tritonius</name>
    <dbReference type="NCBI Taxonomy" id="1435069"/>
    <lineage>
        <taxon>Bacteria</taxon>
        <taxon>Pseudomonadati</taxon>
        <taxon>Pseudomonadota</taxon>
        <taxon>Gammaproteobacteria</taxon>
        <taxon>Vibrionales</taxon>
        <taxon>Vibrionaceae</taxon>
        <taxon>Vibrio</taxon>
    </lineage>
</organism>
<evidence type="ECO:0000313" key="4">
    <source>
        <dbReference type="Proteomes" id="UP001199044"/>
    </source>
</evidence>
<reference evidence="4" key="1">
    <citation type="submission" date="2023-07" db="EMBL/GenBank/DDBJ databases">
        <title>Molecular identification of indigenous halophilic bacteria isolated from red sea cost, biodegradation of synthetic dyes and assessment of degraded metabolite toxicity.</title>
        <authorList>
            <person name="Chaieb K."/>
            <person name="Altayb H.N."/>
        </authorList>
    </citation>
    <scope>NUCLEOTIDE SEQUENCE [LARGE SCALE GENOMIC DNA]</scope>
    <source>
        <strain evidence="4">K20</strain>
    </source>
</reference>
<proteinExistence type="predicted"/>
<dbReference type="InterPro" id="IPR002201">
    <property type="entry name" value="Glyco_trans_9"/>
</dbReference>
<dbReference type="EMBL" id="JAIWIU010000037">
    <property type="protein sequence ID" value="MCA2015708.1"/>
    <property type="molecule type" value="Genomic_DNA"/>
</dbReference>
<protein>
    <recommendedName>
        <fullName evidence="5">Glycosyl transferase</fullName>
    </recommendedName>
</protein>
<evidence type="ECO:0000256" key="1">
    <source>
        <dbReference type="ARBA" id="ARBA00022676"/>
    </source>
</evidence>
<dbReference type="SUPFAM" id="SSF53756">
    <property type="entry name" value="UDP-Glycosyltransferase/glycogen phosphorylase"/>
    <property type="match status" value="1"/>
</dbReference>
<evidence type="ECO:0008006" key="5">
    <source>
        <dbReference type="Google" id="ProtNLM"/>
    </source>
</evidence>
<keyword evidence="2" id="KW-0808">Transferase</keyword>
<sequence>MLSPLIILINKLYNVTVISDYPNFLNISDVEWVSYDNLDKGVLESSILVSPTPAFSNVKYCFKAKFYLGYFESFNFVSNFSSESYHADIRADHYFEKCFVILKVLNVDFEKNDLPYPNLTQINDSTALGTSENEIATIAPYSNWEERQLPYSKYLKLIRQLIETGFLVYIIGSDKNDEVSLNKKLCSDIGSYNVINLTGKTTLSEMIFLMQKSKFYFGNDSGPSHLSYLMPNLFSYVFFGCVLPETRIPLNVNLKKSITTIDSRISCPLYPCYNGYSKPNCKLNCVCLHDIDINQISTKFIKDISCVEY</sequence>
<evidence type="ECO:0000313" key="3">
    <source>
        <dbReference type="EMBL" id="MCA2015708.1"/>
    </source>
</evidence>
<dbReference type="Proteomes" id="UP001199044">
    <property type="component" value="Unassembled WGS sequence"/>
</dbReference>
<name>A0ABS7YJ50_9VIBR</name>
<keyword evidence="1" id="KW-0328">Glycosyltransferase</keyword>
<accession>A0ABS7YJ50</accession>